<reference evidence="2" key="1">
    <citation type="submission" date="2024-06" db="EMBL/GenBank/DDBJ databases">
        <title>Methylostella associata gen. nov., sp. nov., a novel Ancalomicrobiaceae-affiliated facultatively methylotrophic bacteria that feed on methanotrophs of the genus Methylococcus.</title>
        <authorList>
            <person name="Saltykova V."/>
            <person name="Danilova O.V."/>
            <person name="Oshkin I.Y."/>
            <person name="Belova S.E."/>
            <person name="Pimenov N.V."/>
            <person name="Dedysh S.N."/>
        </authorList>
    </citation>
    <scope>NUCLEOTIDE SEQUENCE</scope>
    <source>
        <strain evidence="2">S20</strain>
    </source>
</reference>
<sequence length="55" mass="4672">MPSGAGAPSGWFGSTPATGPGGGASSGACCTGLGGGTGGSAVWATGEVGLAGSGS</sequence>
<dbReference type="AlphaFoldDB" id="A0AAU7X8G2"/>
<organism evidence="2">
    <name type="scientific">Methyloraptor flagellatus</name>
    <dbReference type="NCBI Taxonomy" id="3162530"/>
    <lineage>
        <taxon>Bacteria</taxon>
        <taxon>Pseudomonadati</taxon>
        <taxon>Pseudomonadota</taxon>
        <taxon>Alphaproteobacteria</taxon>
        <taxon>Hyphomicrobiales</taxon>
        <taxon>Ancalomicrobiaceae</taxon>
        <taxon>Methyloraptor</taxon>
    </lineage>
</organism>
<dbReference type="KEGG" id="mflg:ABS361_19550"/>
<protein>
    <submittedName>
        <fullName evidence="2">Uncharacterized protein</fullName>
    </submittedName>
</protein>
<proteinExistence type="predicted"/>
<name>A0AAU7X8G2_9HYPH</name>
<dbReference type="EMBL" id="CP158568">
    <property type="protein sequence ID" value="XBY44209.1"/>
    <property type="molecule type" value="Genomic_DNA"/>
</dbReference>
<accession>A0AAU7X8G2</accession>
<evidence type="ECO:0000256" key="1">
    <source>
        <dbReference type="SAM" id="MobiDB-lite"/>
    </source>
</evidence>
<evidence type="ECO:0000313" key="2">
    <source>
        <dbReference type="EMBL" id="XBY44209.1"/>
    </source>
</evidence>
<dbReference type="RefSeq" id="WP_407049303.1">
    <property type="nucleotide sequence ID" value="NZ_CP158568.1"/>
</dbReference>
<feature type="region of interest" description="Disordered" evidence="1">
    <location>
        <begin position="1"/>
        <end position="30"/>
    </location>
</feature>
<gene>
    <name evidence="2" type="ORF">ABS361_19550</name>
</gene>